<dbReference type="RefSeq" id="XP_013272994.1">
    <property type="nucleotide sequence ID" value="XM_013417540.1"/>
</dbReference>
<dbReference type="GeneID" id="25291902"/>
<dbReference type="InterPro" id="IPR051704">
    <property type="entry name" value="FAD_aromatic-hydroxylase"/>
</dbReference>
<feature type="domain" description="FAD-binding" evidence="4">
    <location>
        <begin position="5"/>
        <end position="343"/>
    </location>
</feature>
<keyword evidence="2" id="KW-0274">FAD</keyword>
<dbReference type="STRING" id="1442369.A0A0D2H626"/>
<gene>
    <name evidence="5" type="ORF">Z518_03831</name>
</gene>
<dbReference type="Gene3D" id="3.50.50.60">
    <property type="entry name" value="FAD/NAD(P)-binding domain"/>
    <property type="match status" value="1"/>
</dbReference>
<keyword evidence="3" id="KW-0560">Oxidoreductase</keyword>
<evidence type="ECO:0000313" key="5">
    <source>
        <dbReference type="EMBL" id="KIX05858.1"/>
    </source>
</evidence>
<dbReference type="SUPFAM" id="SSF51905">
    <property type="entry name" value="FAD/NAD(P)-binding domain"/>
    <property type="match status" value="1"/>
</dbReference>
<dbReference type="InterPro" id="IPR036188">
    <property type="entry name" value="FAD/NAD-bd_sf"/>
</dbReference>
<dbReference type="HOGENOM" id="CLU_009665_1_1_1"/>
<evidence type="ECO:0000256" key="3">
    <source>
        <dbReference type="ARBA" id="ARBA00023002"/>
    </source>
</evidence>
<keyword evidence="1" id="KW-0285">Flavoprotein</keyword>
<evidence type="ECO:0000313" key="6">
    <source>
        <dbReference type="Proteomes" id="UP000053617"/>
    </source>
</evidence>
<dbReference type="Pfam" id="PF01494">
    <property type="entry name" value="FAD_binding_3"/>
    <property type="match status" value="1"/>
</dbReference>
<dbReference type="EMBL" id="KN847477">
    <property type="protein sequence ID" value="KIX05858.1"/>
    <property type="molecule type" value="Genomic_DNA"/>
</dbReference>
<evidence type="ECO:0000256" key="2">
    <source>
        <dbReference type="ARBA" id="ARBA00022827"/>
    </source>
</evidence>
<evidence type="ECO:0000259" key="4">
    <source>
        <dbReference type="Pfam" id="PF01494"/>
    </source>
</evidence>
<dbReference type="PANTHER" id="PTHR46865:SF7">
    <property type="entry name" value="MONOOXYGENASE, PUTATIVE (AFU_ORTHOLOGUE AFUA_8G07040)-RELATED"/>
    <property type="match status" value="1"/>
</dbReference>
<accession>A0A0D2H626</accession>
<dbReference type="GO" id="GO:0071949">
    <property type="term" value="F:FAD binding"/>
    <property type="evidence" value="ECO:0007669"/>
    <property type="project" value="InterPro"/>
</dbReference>
<sequence>MAPLKVLICGAGVAGPALAFWLNRIGCAVTISERSPEPRYTGQQIDVRGQGVTVMRKMGLEAAVRAHGVDEPGLQFVDGNGKRRAFFAANKTGKGKQTMTSEFEIMRGDMCRILYDVTKDKTRYIYGVHIKSFEQLQGDGMVRVAFSDGTEDTFDLLVGADGQNSTIRRLLLGPDVPDPFYPLGTTLAWVTIPSEEGDTNFFTGYVAPGGRFIATRKDREDCLRVYFLVSTTDMSEDHPLRASVKSGSVTDQKQAWADYFQDVGWRASRFLREITASSMADDWYACELGQVRMDSWSEGRIVLLGDAAFCPSPSSGMGTASALVGAYVLAGEIAQHCGLSAGDGGCKNSSSGRVQQGLPAALQSYDQKLRPFITKVQKMADHGYGSSLMPKSRLGISILYLVLGLIETLRIDKLMSSLGSDDVSGWDLPDYAELGKV</sequence>
<dbReference type="OrthoDB" id="655030at2759"/>
<dbReference type="PANTHER" id="PTHR46865">
    <property type="entry name" value="OXIDOREDUCTASE-RELATED"/>
    <property type="match status" value="1"/>
</dbReference>
<organism evidence="5 6">
    <name type="scientific">Rhinocladiella mackenziei CBS 650.93</name>
    <dbReference type="NCBI Taxonomy" id="1442369"/>
    <lineage>
        <taxon>Eukaryota</taxon>
        <taxon>Fungi</taxon>
        <taxon>Dikarya</taxon>
        <taxon>Ascomycota</taxon>
        <taxon>Pezizomycotina</taxon>
        <taxon>Eurotiomycetes</taxon>
        <taxon>Chaetothyriomycetidae</taxon>
        <taxon>Chaetothyriales</taxon>
        <taxon>Herpotrichiellaceae</taxon>
        <taxon>Rhinocladiella</taxon>
    </lineage>
</organism>
<dbReference type="AlphaFoldDB" id="A0A0D2H626"/>
<dbReference type="VEuPathDB" id="FungiDB:Z518_03831"/>
<dbReference type="InterPro" id="IPR002938">
    <property type="entry name" value="FAD-bd"/>
</dbReference>
<protein>
    <recommendedName>
        <fullName evidence="4">FAD-binding domain-containing protein</fullName>
    </recommendedName>
</protein>
<dbReference type="PRINTS" id="PR00420">
    <property type="entry name" value="RNGMNOXGNASE"/>
</dbReference>
<dbReference type="GO" id="GO:0016491">
    <property type="term" value="F:oxidoreductase activity"/>
    <property type="evidence" value="ECO:0007669"/>
    <property type="project" value="UniProtKB-KW"/>
</dbReference>
<keyword evidence="6" id="KW-1185">Reference proteome</keyword>
<name>A0A0D2H626_9EURO</name>
<evidence type="ECO:0000256" key="1">
    <source>
        <dbReference type="ARBA" id="ARBA00022630"/>
    </source>
</evidence>
<proteinExistence type="predicted"/>
<dbReference type="Proteomes" id="UP000053617">
    <property type="component" value="Unassembled WGS sequence"/>
</dbReference>
<reference evidence="5 6" key="1">
    <citation type="submission" date="2015-01" db="EMBL/GenBank/DDBJ databases">
        <title>The Genome Sequence of Rhinocladiella mackenzie CBS 650.93.</title>
        <authorList>
            <consortium name="The Broad Institute Genomics Platform"/>
            <person name="Cuomo C."/>
            <person name="de Hoog S."/>
            <person name="Gorbushina A."/>
            <person name="Stielow B."/>
            <person name="Teixiera M."/>
            <person name="Abouelleil A."/>
            <person name="Chapman S.B."/>
            <person name="Priest M."/>
            <person name="Young S.K."/>
            <person name="Wortman J."/>
            <person name="Nusbaum C."/>
            <person name="Birren B."/>
        </authorList>
    </citation>
    <scope>NUCLEOTIDE SEQUENCE [LARGE SCALE GENOMIC DNA]</scope>
    <source>
        <strain evidence="5 6">CBS 650.93</strain>
    </source>
</reference>